<keyword evidence="3" id="KW-1185">Reference proteome</keyword>
<name>U3BF01_VIBPR</name>
<dbReference type="EMBL" id="BATJ01000001">
    <property type="protein sequence ID" value="GAD65298.1"/>
    <property type="molecule type" value="Genomic_DNA"/>
</dbReference>
<proteinExistence type="predicted"/>
<dbReference type="Pfam" id="PF02613">
    <property type="entry name" value="Nitrate_red_del"/>
    <property type="match status" value="1"/>
</dbReference>
<dbReference type="STRING" id="1219065.VPR01S_01_00700"/>
<dbReference type="InterPro" id="IPR036411">
    <property type="entry name" value="TorD-like_sf"/>
</dbReference>
<organism evidence="2 3">
    <name type="scientific">Vibrio proteolyticus NBRC 13287</name>
    <dbReference type="NCBI Taxonomy" id="1219065"/>
    <lineage>
        <taxon>Bacteria</taxon>
        <taxon>Pseudomonadati</taxon>
        <taxon>Pseudomonadota</taxon>
        <taxon>Gammaproteobacteria</taxon>
        <taxon>Vibrionales</taxon>
        <taxon>Vibrionaceae</taxon>
        <taxon>Vibrio</taxon>
    </lineage>
</organism>
<accession>U3BF01</accession>
<protein>
    <recommendedName>
        <fullName evidence="4">Molecular chaperone</fullName>
    </recommendedName>
</protein>
<evidence type="ECO:0000256" key="1">
    <source>
        <dbReference type="ARBA" id="ARBA00023186"/>
    </source>
</evidence>
<dbReference type="Gene3D" id="1.10.3480.10">
    <property type="entry name" value="TorD-like"/>
    <property type="match status" value="1"/>
</dbReference>
<dbReference type="AlphaFoldDB" id="U3BF01"/>
<dbReference type="PANTHER" id="PTHR34227">
    <property type="entry name" value="CHAPERONE PROTEIN YCDY"/>
    <property type="match status" value="1"/>
</dbReference>
<keyword evidence="1" id="KW-0143">Chaperone</keyword>
<evidence type="ECO:0000313" key="2">
    <source>
        <dbReference type="EMBL" id="GAD65298.1"/>
    </source>
</evidence>
<reference evidence="2 3" key="1">
    <citation type="submission" date="2013-09" db="EMBL/GenBank/DDBJ databases">
        <title>Whole genome shotgun sequence of Vibrio proteolyticus NBRC 13287.</title>
        <authorList>
            <person name="Isaki S."/>
            <person name="Hosoyama A."/>
            <person name="Numata M."/>
            <person name="Hashimoto M."/>
            <person name="Hosoyama Y."/>
            <person name="Tsuchikane K."/>
            <person name="Noguchi M."/>
            <person name="Hirakata S."/>
            <person name="Ichikawa N."/>
            <person name="Ohji S."/>
            <person name="Yamazoe A."/>
            <person name="Fujita N."/>
        </authorList>
    </citation>
    <scope>NUCLEOTIDE SEQUENCE [LARGE SCALE GENOMIC DNA]</scope>
    <source>
        <strain evidence="2 3">NBRC 13287</strain>
    </source>
</reference>
<dbReference type="eggNOG" id="COG3381">
    <property type="taxonomic scope" value="Bacteria"/>
</dbReference>
<dbReference type="SUPFAM" id="SSF89155">
    <property type="entry name" value="TorD-like"/>
    <property type="match status" value="1"/>
</dbReference>
<comment type="caution">
    <text evidence="2">The sequence shown here is derived from an EMBL/GenBank/DDBJ whole genome shotgun (WGS) entry which is preliminary data.</text>
</comment>
<sequence>MDIPTDNQTLHREIYLMLASLFRQAPNEAVIDFLATLDIEAEQSNMQKAWLTLKHAASNTSQQALEDEYQSLFIGIGRGEVVPFASWHLTGSLMEKPLAEIRHDLVQLGFEREADVKEPEDHIAALCEVMALMTDDHDATLQQAFFNKHLSPWTHKLTGQMKEAQSADFYRAVAELADAFFNLDAVRFSENIASSRNKSKIDVKNVTDSLQ</sequence>
<dbReference type="InterPro" id="IPR020945">
    <property type="entry name" value="DMSO/NO3_reduct_chaperone"/>
</dbReference>
<gene>
    <name evidence="2" type="ORF">VPR01S_01_00700</name>
</gene>
<dbReference type="Proteomes" id="UP000016570">
    <property type="component" value="Unassembled WGS sequence"/>
</dbReference>
<evidence type="ECO:0008006" key="4">
    <source>
        <dbReference type="Google" id="ProtNLM"/>
    </source>
</evidence>
<evidence type="ECO:0000313" key="3">
    <source>
        <dbReference type="Proteomes" id="UP000016570"/>
    </source>
</evidence>
<dbReference type="PANTHER" id="PTHR34227:SF1">
    <property type="entry name" value="DIMETHYL SULFOXIDE REDUCTASE CHAPERONE-RELATED"/>
    <property type="match status" value="1"/>
</dbReference>
<dbReference type="InterPro" id="IPR050289">
    <property type="entry name" value="TorD/DmsD_chaperones"/>
</dbReference>